<dbReference type="GO" id="GO:0016853">
    <property type="term" value="F:isomerase activity"/>
    <property type="evidence" value="ECO:0007669"/>
    <property type="project" value="UniProtKB-KW"/>
</dbReference>
<sequence length="284" mass="30820">MTWRALLREPLVQFLAVGLALFALHARVRPDPDANMRVDLARVEAARQGLATRLGHAPADAELAGALREALDDERMVREAVRLGLDRDDPIVRRRLIQKLRLAYESTADIDPADDAALLALRDAEPQRYTAPARLALTQVLAARGRHTEPEAAAREFVRALDAGADPAALGDPGPHARRLGLRPVADYAGMFGPEFAAALEGMPEGTWSIVQSQLGAHAVRVDARAPAELLPLAAARARLQADLAERRRAEAVRLALEDLRRADPADVRELPPDLAAALREHGL</sequence>
<evidence type="ECO:0000259" key="1">
    <source>
        <dbReference type="Pfam" id="PF13145"/>
    </source>
</evidence>
<accession>A0ABT5BJ68</accession>
<organism evidence="2 3">
    <name type="scientific">Nannocystis radixulma</name>
    <dbReference type="NCBI Taxonomy" id="2995305"/>
    <lineage>
        <taxon>Bacteria</taxon>
        <taxon>Pseudomonadati</taxon>
        <taxon>Myxococcota</taxon>
        <taxon>Polyangia</taxon>
        <taxon>Nannocystales</taxon>
        <taxon>Nannocystaceae</taxon>
        <taxon>Nannocystis</taxon>
    </lineage>
</organism>
<keyword evidence="3" id="KW-1185">Reference proteome</keyword>
<dbReference type="Pfam" id="PF13145">
    <property type="entry name" value="Rotamase_2"/>
    <property type="match status" value="1"/>
</dbReference>
<name>A0ABT5BJ68_9BACT</name>
<keyword evidence="2" id="KW-0413">Isomerase</keyword>
<dbReference type="EMBL" id="JAQNDN010000021">
    <property type="protein sequence ID" value="MDC0673072.1"/>
    <property type="molecule type" value="Genomic_DNA"/>
</dbReference>
<dbReference type="Proteomes" id="UP001217838">
    <property type="component" value="Unassembled WGS sequence"/>
</dbReference>
<evidence type="ECO:0000313" key="2">
    <source>
        <dbReference type="EMBL" id="MDC0673072.1"/>
    </source>
</evidence>
<gene>
    <name evidence="2" type="ORF">POL58_35285</name>
</gene>
<evidence type="ECO:0000313" key="3">
    <source>
        <dbReference type="Proteomes" id="UP001217838"/>
    </source>
</evidence>
<dbReference type="InterPro" id="IPR000297">
    <property type="entry name" value="PPIase_PpiC"/>
</dbReference>
<protein>
    <submittedName>
        <fullName evidence="2">Peptidylprolyl isomerase</fullName>
    </submittedName>
</protein>
<comment type="caution">
    <text evidence="2">The sequence shown here is derived from an EMBL/GenBank/DDBJ whole genome shotgun (WGS) entry which is preliminary data.</text>
</comment>
<proteinExistence type="predicted"/>
<feature type="domain" description="PpiC" evidence="1">
    <location>
        <begin position="114"/>
        <end position="237"/>
    </location>
</feature>
<dbReference type="RefSeq" id="WP_272005556.1">
    <property type="nucleotide sequence ID" value="NZ_JAQNDN010000021.1"/>
</dbReference>
<reference evidence="2 3" key="1">
    <citation type="submission" date="2022-11" db="EMBL/GenBank/DDBJ databases">
        <title>Minimal conservation of predation-associated metabolite biosynthetic gene clusters underscores biosynthetic potential of Myxococcota including descriptions for ten novel species: Archangium lansinium sp. nov., Myxococcus landrumus sp. nov., Nannocystis bai.</title>
        <authorList>
            <person name="Ahearne A."/>
            <person name="Stevens C."/>
            <person name="Dowd S."/>
        </authorList>
    </citation>
    <scope>NUCLEOTIDE SEQUENCE [LARGE SCALE GENOMIC DNA]</scope>
    <source>
        <strain evidence="2 3">NCELM</strain>
    </source>
</reference>